<dbReference type="AlphaFoldDB" id="A0A9Q0MSA1"/>
<feature type="compositionally biased region" description="Basic and acidic residues" evidence="1">
    <location>
        <begin position="15"/>
        <end position="27"/>
    </location>
</feature>
<dbReference type="PANTHER" id="PTHR23257">
    <property type="entry name" value="SERINE-THREONINE PROTEIN KINASE"/>
    <property type="match status" value="1"/>
</dbReference>
<keyword evidence="4" id="KW-1185">Reference proteome</keyword>
<protein>
    <submittedName>
        <fullName evidence="3">Tyrosine-protein kinase isoform SRK4</fullName>
    </submittedName>
</protein>
<accession>A0A9Q0MSA1</accession>
<dbReference type="InterPro" id="IPR011009">
    <property type="entry name" value="Kinase-like_dom_sf"/>
</dbReference>
<dbReference type="SUPFAM" id="SSF56112">
    <property type="entry name" value="Protein kinase-like (PK-like)"/>
    <property type="match status" value="1"/>
</dbReference>
<dbReference type="EMBL" id="WJQU01000004">
    <property type="protein sequence ID" value="KAJ6636714.1"/>
    <property type="molecule type" value="Genomic_DNA"/>
</dbReference>
<dbReference type="Gene3D" id="1.10.510.10">
    <property type="entry name" value="Transferase(Phosphotransferase) domain 1"/>
    <property type="match status" value="2"/>
</dbReference>
<reference evidence="3" key="1">
    <citation type="submission" date="2022-07" db="EMBL/GenBank/DDBJ databases">
        <authorList>
            <person name="Trinca V."/>
            <person name="Uliana J.V.C."/>
            <person name="Torres T.T."/>
            <person name="Ward R.J."/>
            <person name="Monesi N."/>
        </authorList>
    </citation>
    <scope>NUCLEOTIDE SEQUENCE</scope>
    <source>
        <strain evidence="3">HSMRA1968</strain>
        <tissue evidence="3">Whole embryos</tissue>
    </source>
</reference>
<dbReference type="InterPro" id="IPR000719">
    <property type="entry name" value="Prot_kinase_dom"/>
</dbReference>
<feature type="region of interest" description="Disordered" evidence="1">
    <location>
        <begin position="11"/>
        <end position="92"/>
    </location>
</feature>
<dbReference type="InterPro" id="IPR050167">
    <property type="entry name" value="Ser_Thr_protein_kinase"/>
</dbReference>
<dbReference type="PROSITE" id="PS50011">
    <property type="entry name" value="PROTEIN_KINASE_DOM"/>
    <property type="match status" value="1"/>
</dbReference>
<name>A0A9Q0MSA1_9DIPT</name>
<feature type="compositionally biased region" description="Polar residues" evidence="1">
    <location>
        <begin position="31"/>
        <end position="47"/>
    </location>
</feature>
<dbReference type="Proteomes" id="UP001151699">
    <property type="component" value="Chromosome C"/>
</dbReference>
<evidence type="ECO:0000259" key="2">
    <source>
        <dbReference type="PROSITE" id="PS50011"/>
    </source>
</evidence>
<feature type="region of interest" description="Disordered" evidence="1">
    <location>
        <begin position="742"/>
        <end position="798"/>
    </location>
</feature>
<gene>
    <name evidence="3" type="primary">SRK1</name>
    <name evidence="3" type="ORF">Bhyg_15307</name>
</gene>
<feature type="compositionally biased region" description="Basic and acidic residues" evidence="1">
    <location>
        <begin position="742"/>
        <end position="760"/>
    </location>
</feature>
<feature type="compositionally biased region" description="Low complexity" evidence="1">
    <location>
        <begin position="764"/>
        <end position="774"/>
    </location>
</feature>
<evidence type="ECO:0000256" key="1">
    <source>
        <dbReference type="SAM" id="MobiDB-lite"/>
    </source>
</evidence>
<evidence type="ECO:0000313" key="3">
    <source>
        <dbReference type="EMBL" id="KAJ6636714.1"/>
    </source>
</evidence>
<dbReference type="InterPro" id="IPR001245">
    <property type="entry name" value="Ser-Thr/Tyr_kinase_cat_dom"/>
</dbReference>
<dbReference type="GO" id="GO:0005737">
    <property type="term" value="C:cytoplasm"/>
    <property type="evidence" value="ECO:0007669"/>
    <property type="project" value="TreeGrafter"/>
</dbReference>
<proteinExistence type="predicted"/>
<feature type="compositionally biased region" description="Pro residues" evidence="1">
    <location>
        <begin position="64"/>
        <end position="74"/>
    </location>
</feature>
<dbReference type="GO" id="GO:0007165">
    <property type="term" value="P:signal transduction"/>
    <property type="evidence" value="ECO:0007669"/>
    <property type="project" value="TreeGrafter"/>
</dbReference>
<keyword evidence="3" id="KW-0808">Transferase</keyword>
<dbReference type="GO" id="GO:0005524">
    <property type="term" value="F:ATP binding"/>
    <property type="evidence" value="ECO:0007669"/>
    <property type="project" value="InterPro"/>
</dbReference>
<organism evidence="3 4">
    <name type="scientific">Pseudolycoriella hygida</name>
    <dbReference type="NCBI Taxonomy" id="35572"/>
    <lineage>
        <taxon>Eukaryota</taxon>
        <taxon>Metazoa</taxon>
        <taxon>Ecdysozoa</taxon>
        <taxon>Arthropoda</taxon>
        <taxon>Hexapoda</taxon>
        <taxon>Insecta</taxon>
        <taxon>Pterygota</taxon>
        <taxon>Neoptera</taxon>
        <taxon>Endopterygota</taxon>
        <taxon>Diptera</taxon>
        <taxon>Nematocera</taxon>
        <taxon>Sciaroidea</taxon>
        <taxon>Sciaridae</taxon>
        <taxon>Pseudolycoriella</taxon>
    </lineage>
</organism>
<keyword evidence="3" id="KW-0418">Kinase</keyword>
<feature type="domain" description="Protein kinase" evidence="2">
    <location>
        <begin position="284"/>
        <end position="612"/>
    </location>
</feature>
<comment type="caution">
    <text evidence="3">The sequence shown here is derived from an EMBL/GenBank/DDBJ whole genome shotgun (WGS) entry which is preliminary data.</text>
</comment>
<feature type="compositionally biased region" description="Polar residues" evidence="1">
    <location>
        <begin position="775"/>
        <end position="796"/>
    </location>
</feature>
<evidence type="ECO:0000313" key="4">
    <source>
        <dbReference type="Proteomes" id="UP001151699"/>
    </source>
</evidence>
<feature type="region of interest" description="Disordered" evidence="1">
    <location>
        <begin position="1083"/>
        <end position="1102"/>
    </location>
</feature>
<dbReference type="SMART" id="SM00220">
    <property type="entry name" value="S_TKc"/>
    <property type="match status" value="1"/>
</dbReference>
<dbReference type="Pfam" id="PF07714">
    <property type="entry name" value="PK_Tyr_Ser-Thr"/>
    <property type="match status" value="1"/>
</dbReference>
<dbReference type="GO" id="GO:0004672">
    <property type="term" value="F:protein kinase activity"/>
    <property type="evidence" value="ECO:0007669"/>
    <property type="project" value="InterPro"/>
</dbReference>
<sequence>MSRVFIQKTFHRNGKKAETSAKTRIIDEQESPSSNKSHIISLNNTVSGAPVKSPPSKFRRHKSYPPPQKPPRVSPPHTQKKNEHSPPINSIKNFFLSIRSNSKKKRKILAKGTHCENSTDELNVSSNLSQPKVPNQMYEQSTNKHGDVVDYAVPFSEPANNLQSPSGCADVNNDDAFVKLLSDLSVEINEFNLVTPERRKVLITDLDKSSEGSRSIDRSGRYLHVDDRSNKEGLLELDSLQHWSEKIPKRRLPAQEPPVNKYVHIIQCKPKEIKQKLSAFKNTIALPMHFSSGTFRKTRVTLRKGCIRDKKSLGLIEEAMERDYDILNQVKHANIILLMAVSFHRESCEHITLVMEPLDFTLNYYLYHMNKTLSVTDSIAVVQQIASAALYLQQCGFIHSNISSHNILVREVPWCVKLTSFELTTEVDFADTKAEILTSYRHMTMLESSCSDKLNEASAEVRCSSLREQYKQKSRLYPVLKCSPNENHKCMRLKSKHVIYDSIYRQHLSLHNFQAPELLTTKHQFVFPTIKADVYSLCLVLWEMLNYCVPFVVYSKLDMERMIASNKMSLPFFESERCAPFLSIFRLGLDVNPANRNMDVEQLITMLDDVKFSIQPDLMEQSPKHEDGNLYVNATPESKKNSLIFMHSPNLMDFNQYLLQMELTSTKKKRKATPQKPSTRKAFRQLFNGSIQEQHAKHDENVEVNDFLRLKGIAEESESAYNSIVKPVIGKENELPSTRLIEKEGLQKTGRHTSDPKLSDENNVDNSNSCNNLLTASTSASRQKIPHSNFNITSPPNDALNIEPSSLTESISQKNKIVRNAWLSKKSFNLPIKQIDDTVMENGRQPMPSSESNKWNILRNKVVPKKLDSERIKFFDSMEACALNLPISNKKLNKGETMENSDANYSANHPIKDFSSKEKIELESDILNQALCHFESENLPAEPDETVKTFEKKLSTIKSSYRRSSSSSETDDDSKVITPKWQSVQKKILKFEKRGGLSVKPSPTVFATEVRNLSKSLTTASSTNIKNSHFSTSIKAKVCKESKVSDVSSSALDIQPIVNQPDLNGQRIVTQIATMTEICRESSDFNEAERRETEETRQSRENVCDDVDKNEYICGDCASKVSEDDLKTAANLESIDENPLNAKENPTNSQKARSIEDLYIDDDFDQGLGANIELQSDSSDFLHFEITSLVGNNSILHD</sequence>
<dbReference type="OrthoDB" id="5962695at2759"/>